<dbReference type="Gene3D" id="1.10.510.10">
    <property type="entry name" value="Transferase(Phosphotransferase) domain 1"/>
    <property type="match status" value="1"/>
</dbReference>
<dbReference type="Gene3D" id="3.30.200.20">
    <property type="entry name" value="Phosphorylase Kinase, domain 1"/>
    <property type="match status" value="1"/>
</dbReference>
<reference evidence="10" key="1">
    <citation type="journal article" date="2017" name="Nat. Commun.">
        <title>The asparagus genome sheds light on the origin and evolution of a young Y chromosome.</title>
        <authorList>
            <person name="Harkess A."/>
            <person name="Zhou J."/>
            <person name="Xu C."/>
            <person name="Bowers J.E."/>
            <person name="Van der Hulst R."/>
            <person name="Ayyampalayam S."/>
            <person name="Mercati F."/>
            <person name="Riccardi P."/>
            <person name="McKain M.R."/>
            <person name="Kakrana A."/>
            <person name="Tang H."/>
            <person name="Ray J."/>
            <person name="Groenendijk J."/>
            <person name="Arikit S."/>
            <person name="Mathioni S.M."/>
            <person name="Nakano M."/>
            <person name="Shan H."/>
            <person name="Telgmann-Rauber A."/>
            <person name="Kanno A."/>
            <person name="Yue Z."/>
            <person name="Chen H."/>
            <person name="Li W."/>
            <person name="Chen Y."/>
            <person name="Xu X."/>
            <person name="Zhang Y."/>
            <person name="Luo S."/>
            <person name="Chen H."/>
            <person name="Gao J."/>
            <person name="Mao Z."/>
            <person name="Pires J.C."/>
            <person name="Luo M."/>
            <person name="Kudrna D."/>
            <person name="Wing R.A."/>
            <person name="Meyers B.C."/>
            <person name="Yi K."/>
            <person name="Kong H."/>
            <person name="Lavrijsen P."/>
            <person name="Sunseri F."/>
            <person name="Falavigna A."/>
            <person name="Ye Y."/>
            <person name="Leebens-Mack J.H."/>
            <person name="Chen G."/>
        </authorList>
    </citation>
    <scope>NUCLEOTIDE SEQUENCE [LARGE SCALE GENOMIC DNA]</scope>
    <source>
        <strain evidence="10">cv. DH0086</strain>
    </source>
</reference>
<evidence type="ECO:0000256" key="3">
    <source>
        <dbReference type="ARBA" id="ARBA00022692"/>
    </source>
</evidence>
<organism evidence="9 10">
    <name type="scientific">Asparagus officinalis</name>
    <name type="common">Garden asparagus</name>
    <dbReference type="NCBI Taxonomy" id="4686"/>
    <lineage>
        <taxon>Eukaryota</taxon>
        <taxon>Viridiplantae</taxon>
        <taxon>Streptophyta</taxon>
        <taxon>Embryophyta</taxon>
        <taxon>Tracheophyta</taxon>
        <taxon>Spermatophyta</taxon>
        <taxon>Magnoliopsida</taxon>
        <taxon>Liliopsida</taxon>
        <taxon>Asparagales</taxon>
        <taxon>Asparagaceae</taxon>
        <taxon>Asparagoideae</taxon>
        <taxon>Asparagus</taxon>
    </lineage>
</organism>
<evidence type="ECO:0000313" key="10">
    <source>
        <dbReference type="Proteomes" id="UP000243459"/>
    </source>
</evidence>
<dbReference type="PANTHER" id="PTHR48010">
    <property type="entry name" value="OS05G0588300 PROTEIN"/>
    <property type="match status" value="1"/>
</dbReference>
<dbReference type="Proteomes" id="UP000243459">
    <property type="component" value="Chromosome 4"/>
</dbReference>
<dbReference type="Gene3D" id="3.80.10.10">
    <property type="entry name" value="Ribonuclease Inhibitor"/>
    <property type="match status" value="3"/>
</dbReference>
<evidence type="ECO:0000256" key="5">
    <source>
        <dbReference type="ARBA" id="ARBA00022989"/>
    </source>
</evidence>
<keyword evidence="5 7" id="KW-1133">Transmembrane helix</keyword>
<dbReference type="InterPro" id="IPR001611">
    <property type="entry name" value="Leu-rich_rpt"/>
</dbReference>
<accession>A0A5P1F8T9</accession>
<dbReference type="FunFam" id="1.10.510.10:FF:000725">
    <property type="entry name" value="Putative LRR receptor-like serine/threonine-protein kinase"/>
    <property type="match status" value="1"/>
</dbReference>
<dbReference type="Pfam" id="PF00069">
    <property type="entry name" value="Pkinase"/>
    <property type="match status" value="1"/>
</dbReference>
<name>A0A5P1F8T9_ASPOF</name>
<dbReference type="OrthoDB" id="676979at2759"/>
<keyword evidence="10" id="KW-1185">Reference proteome</keyword>
<dbReference type="Pfam" id="PF13855">
    <property type="entry name" value="LRR_8"/>
    <property type="match status" value="1"/>
</dbReference>
<dbReference type="EMBL" id="CM007384">
    <property type="protein sequence ID" value="ONK73071.1"/>
    <property type="molecule type" value="Genomic_DNA"/>
</dbReference>
<dbReference type="PANTHER" id="PTHR48010:SF44">
    <property type="entry name" value="F16P17.10 PROTEIN"/>
    <property type="match status" value="1"/>
</dbReference>
<dbReference type="Gramene" id="ONK73071">
    <property type="protein sequence ID" value="ONK73071"/>
    <property type="gene ID" value="A4U43_C04F26850"/>
</dbReference>
<dbReference type="CDD" id="cd14066">
    <property type="entry name" value="STKc_IRAK"/>
    <property type="match status" value="1"/>
</dbReference>
<dbReference type="InterPro" id="IPR003591">
    <property type="entry name" value="Leu-rich_rpt_typical-subtyp"/>
</dbReference>
<dbReference type="InterPro" id="IPR000719">
    <property type="entry name" value="Prot_kinase_dom"/>
</dbReference>
<dbReference type="GO" id="GO:0005524">
    <property type="term" value="F:ATP binding"/>
    <property type="evidence" value="ECO:0007669"/>
    <property type="project" value="InterPro"/>
</dbReference>
<dbReference type="SUPFAM" id="SSF52058">
    <property type="entry name" value="L domain-like"/>
    <property type="match status" value="2"/>
</dbReference>
<dbReference type="GO" id="GO:0016020">
    <property type="term" value="C:membrane"/>
    <property type="evidence" value="ECO:0007669"/>
    <property type="project" value="UniProtKB-SubCell"/>
</dbReference>
<keyword evidence="4" id="KW-0677">Repeat</keyword>
<sequence>MAPSFSSFSRDDNGETILSLSFKSNVSSDRPPDSPKYASCPIPSPCRDSAASLHLAGNVDKILIHSARLAGTLNPSLSRLRSLQILSLFDNNLTGGIPDEFAAIGTLFKLNLSRNHFSGSIPDFIGDWPSLRLLDLGGNSFSGGIPANLFRNCFKTRFVSFSHNKLSGPVPTSIANCLNLDGIDFSFNNLSGGFPPQICSPPAINFVSLRSNSLSGTVADKIGGCRSVQFIDLSGNLFSGEAPFGLLALSNLSYFNVSSNDFNGKIPGLGTCSQNLEYIDASRNDLSGEIDSGIAGCKGLTLLDLAFNQLSGQIPSGIGSLKSLSILRLGNNDINGKIPAELGGIIMLMVLDLNNLQLSGEVPATLGQCQFLLELDLSGNGLDGRIPGNIYDMASLKHLDLHHNRLNGTIPDVLGNLTHIEFLDLSENLLTGEIPASLGKLTSLTHLNLSYNNLTGIIPLSPTIQKFNASSFSHNPFLCGPPLNAVCPGVSKRTRVLSVTAIVAIVAAAVILAGVCIISIINILAYRKRQREEEESEILISESTAPGSNGSGAIIGKLVLFSKSLPAKYEDWEAGTKALLDKDCLIGGGSIGTVYKATFEGGVSIAVKKLETLGRIRNQEEFEHEMSRLGSLRHPNLVAFQGYYWSSTTQLILSKFVLNNNLYHHLHGYRYSGSTSSRARGELFWSRRFNIALGTARALAYLHHDCKPQVLHLNIKSTNILLDEEFEAKLSDYGLINLLPILGNRALTKFHTAIGYVAPELASQSLRYSDKCDVYSFGVILLEIVTGRKPVESPGAAEVVILRDYVRRVLEDGTVSGCFDTRLRGFVEAELIQVLKMGLVCTSDVSSKRPSMAEVVQFLESIRPNS</sequence>
<dbReference type="FunFam" id="3.30.200.20:FF:000450">
    <property type="entry name" value="Putative LRR receptor-like serine/threonine-protein kinase"/>
    <property type="match status" value="1"/>
</dbReference>
<evidence type="ECO:0000256" key="1">
    <source>
        <dbReference type="ARBA" id="ARBA00004167"/>
    </source>
</evidence>
<keyword evidence="3 7" id="KW-0812">Transmembrane</keyword>
<feature type="domain" description="Protein kinase" evidence="8">
    <location>
        <begin position="580"/>
        <end position="862"/>
    </location>
</feature>
<evidence type="ECO:0000256" key="7">
    <source>
        <dbReference type="SAM" id="Phobius"/>
    </source>
</evidence>
<dbReference type="InterPro" id="IPR050994">
    <property type="entry name" value="At_inactive_RLKs"/>
</dbReference>
<dbReference type="OMA" id="HAAIGYI"/>
<evidence type="ECO:0000259" key="8">
    <source>
        <dbReference type="PROSITE" id="PS50011"/>
    </source>
</evidence>
<evidence type="ECO:0000313" key="9">
    <source>
        <dbReference type="EMBL" id="ONK73071.1"/>
    </source>
</evidence>
<dbReference type="SMART" id="SM00369">
    <property type="entry name" value="LRR_TYP"/>
    <property type="match status" value="5"/>
</dbReference>
<comment type="subcellular location">
    <subcellularLocation>
        <location evidence="1">Membrane</location>
        <topology evidence="1">Single-pass membrane protein</topology>
    </subcellularLocation>
</comment>
<feature type="transmembrane region" description="Helical" evidence="7">
    <location>
        <begin position="496"/>
        <end position="525"/>
    </location>
</feature>
<keyword evidence="6 7" id="KW-0472">Membrane</keyword>
<dbReference type="FunFam" id="3.80.10.10:FF:000095">
    <property type="entry name" value="LRR receptor-like serine/threonine-protein kinase GSO1"/>
    <property type="match status" value="2"/>
</dbReference>
<evidence type="ECO:0000256" key="4">
    <source>
        <dbReference type="ARBA" id="ARBA00022737"/>
    </source>
</evidence>
<evidence type="ECO:0000256" key="6">
    <source>
        <dbReference type="ARBA" id="ARBA00023136"/>
    </source>
</evidence>
<dbReference type="GO" id="GO:0004672">
    <property type="term" value="F:protein kinase activity"/>
    <property type="evidence" value="ECO:0007669"/>
    <property type="project" value="InterPro"/>
</dbReference>
<dbReference type="InterPro" id="IPR032675">
    <property type="entry name" value="LRR_dom_sf"/>
</dbReference>
<dbReference type="Pfam" id="PF00560">
    <property type="entry name" value="LRR_1"/>
    <property type="match status" value="5"/>
</dbReference>
<proteinExistence type="predicted"/>
<keyword evidence="2" id="KW-0433">Leucine-rich repeat</keyword>
<gene>
    <name evidence="9" type="ORF">A4U43_C04F26850</name>
</gene>
<protein>
    <recommendedName>
        <fullName evidence="8">Protein kinase domain-containing protein</fullName>
    </recommendedName>
</protein>
<dbReference type="PROSITE" id="PS50011">
    <property type="entry name" value="PROTEIN_KINASE_DOM"/>
    <property type="match status" value="1"/>
</dbReference>
<evidence type="ECO:0000256" key="2">
    <source>
        <dbReference type="ARBA" id="ARBA00022614"/>
    </source>
</evidence>
<dbReference type="PROSITE" id="PS51450">
    <property type="entry name" value="LRR"/>
    <property type="match status" value="1"/>
</dbReference>
<dbReference type="SUPFAM" id="SSF56112">
    <property type="entry name" value="Protein kinase-like (PK-like)"/>
    <property type="match status" value="1"/>
</dbReference>
<dbReference type="AlphaFoldDB" id="A0A5P1F8T9"/>
<dbReference type="InterPro" id="IPR011009">
    <property type="entry name" value="Kinase-like_dom_sf"/>
</dbReference>